<name>A0AAV8Z2P6_9CUCU</name>
<dbReference type="EMBL" id="JAPWTK010000020">
    <property type="protein sequence ID" value="KAJ8957825.1"/>
    <property type="molecule type" value="Genomic_DNA"/>
</dbReference>
<accession>A0AAV8Z2P6</accession>
<organism evidence="1 2">
    <name type="scientific">Aromia moschata</name>
    <dbReference type="NCBI Taxonomy" id="1265417"/>
    <lineage>
        <taxon>Eukaryota</taxon>
        <taxon>Metazoa</taxon>
        <taxon>Ecdysozoa</taxon>
        <taxon>Arthropoda</taxon>
        <taxon>Hexapoda</taxon>
        <taxon>Insecta</taxon>
        <taxon>Pterygota</taxon>
        <taxon>Neoptera</taxon>
        <taxon>Endopterygota</taxon>
        <taxon>Coleoptera</taxon>
        <taxon>Polyphaga</taxon>
        <taxon>Cucujiformia</taxon>
        <taxon>Chrysomeloidea</taxon>
        <taxon>Cerambycidae</taxon>
        <taxon>Cerambycinae</taxon>
        <taxon>Callichromatini</taxon>
        <taxon>Aromia</taxon>
    </lineage>
</organism>
<evidence type="ECO:0000313" key="1">
    <source>
        <dbReference type="EMBL" id="KAJ8957825.1"/>
    </source>
</evidence>
<comment type="caution">
    <text evidence="1">The sequence shown here is derived from an EMBL/GenBank/DDBJ whole genome shotgun (WGS) entry which is preliminary data.</text>
</comment>
<evidence type="ECO:0000313" key="2">
    <source>
        <dbReference type="Proteomes" id="UP001162162"/>
    </source>
</evidence>
<dbReference type="AlphaFoldDB" id="A0AAV8Z2P6"/>
<keyword evidence="2" id="KW-1185">Reference proteome</keyword>
<proteinExistence type="predicted"/>
<protein>
    <submittedName>
        <fullName evidence="1">Uncharacterized protein</fullName>
    </submittedName>
</protein>
<reference evidence="1" key="1">
    <citation type="journal article" date="2023" name="Insect Mol. Biol.">
        <title>Genome sequencing provides insights into the evolution of gene families encoding plant cell wall-degrading enzymes in longhorned beetles.</title>
        <authorList>
            <person name="Shin N.R."/>
            <person name="Okamura Y."/>
            <person name="Kirsch R."/>
            <person name="Pauchet Y."/>
        </authorList>
    </citation>
    <scope>NUCLEOTIDE SEQUENCE</scope>
    <source>
        <strain evidence="1">AMC_N1</strain>
    </source>
</reference>
<sequence length="139" mass="16311">MANTITKNHSNLNLIPHSKLKHEHKNFDVDTFSENDDNKTKLCEELLSDESYSAIKSERQELSIKSEEFEIKMEEHSYKRLEDNVTTPCHLETGKRKGDTMFNCDNTVNQMEREYTFLDTGLKQKKSIKKIYSDPSRTF</sequence>
<dbReference type="Proteomes" id="UP001162162">
    <property type="component" value="Unassembled WGS sequence"/>
</dbReference>
<gene>
    <name evidence="1" type="ORF">NQ318_001821</name>
</gene>